<sequence>MTARLWRWLPWVRRSAKRRQADALVAAREWQEAEREAARRRVIEQAERGRQDRP</sequence>
<dbReference type="Proteomes" id="UP000294901">
    <property type="component" value="Unassembled WGS sequence"/>
</dbReference>
<comment type="caution">
    <text evidence="1">The sequence shown here is derived from an EMBL/GenBank/DDBJ whole genome shotgun (WGS) entry which is preliminary data.</text>
</comment>
<proteinExistence type="predicted"/>
<reference evidence="1 2" key="1">
    <citation type="submission" date="2019-03" db="EMBL/GenBank/DDBJ databases">
        <title>Sequencing the genomes of 1000 actinobacteria strains.</title>
        <authorList>
            <person name="Klenk H.-P."/>
        </authorList>
    </citation>
    <scope>NUCLEOTIDE SEQUENCE [LARGE SCALE GENOMIC DNA]</scope>
    <source>
        <strain evidence="1 2">DSM 43805</strain>
    </source>
</reference>
<dbReference type="EMBL" id="SNWR01000001">
    <property type="protein sequence ID" value="TDO41362.1"/>
    <property type="molecule type" value="Genomic_DNA"/>
</dbReference>
<accession>A0A4R6JZL2</accession>
<evidence type="ECO:0000313" key="1">
    <source>
        <dbReference type="EMBL" id="TDO41362.1"/>
    </source>
</evidence>
<gene>
    <name evidence="1" type="ORF">C8E87_5094</name>
</gene>
<name>A0A4R6JZL2_9ACTN</name>
<organism evidence="1 2">
    <name type="scientific">Paractinoplanes brasiliensis</name>
    <dbReference type="NCBI Taxonomy" id="52695"/>
    <lineage>
        <taxon>Bacteria</taxon>
        <taxon>Bacillati</taxon>
        <taxon>Actinomycetota</taxon>
        <taxon>Actinomycetes</taxon>
        <taxon>Micromonosporales</taxon>
        <taxon>Micromonosporaceae</taxon>
        <taxon>Paractinoplanes</taxon>
    </lineage>
</organism>
<dbReference type="AlphaFoldDB" id="A0A4R6JZL2"/>
<keyword evidence="2" id="KW-1185">Reference proteome</keyword>
<protein>
    <submittedName>
        <fullName evidence="1">Uncharacterized protein</fullName>
    </submittedName>
</protein>
<evidence type="ECO:0000313" key="2">
    <source>
        <dbReference type="Proteomes" id="UP000294901"/>
    </source>
</evidence>